<proteinExistence type="predicted"/>
<organism evidence="2 3">
    <name type="scientific">Rhodoglobus vestalii</name>
    <dbReference type="NCBI Taxonomy" id="193384"/>
    <lineage>
        <taxon>Bacteria</taxon>
        <taxon>Bacillati</taxon>
        <taxon>Actinomycetota</taxon>
        <taxon>Actinomycetes</taxon>
        <taxon>Micrococcales</taxon>
        <taxon>Microbacteriaceae</taxon>
        <taxon>Rhodoglobus</taxon>
    </lineage>
</organism>
<reference evidence="2 3" key="1">
    <citation type="submission" date="2019-06" db="EMBL/GenBank/DDBJ databases">
        <title>Sequencing the genomes of 1000 actinobacteria strains.</title>
        <authorList>
            <person name="Klenk H.-P."/>
        </authorList>
    </citation>
    <scope>NUCLEOTIDE SEQUENCE [LARGE SCALE GENOMIC DNA]</scope>
    <source>
        <strain evidence="2 3">DSM 21947</strain>
    </source>
</reference>
<dbReference type="Proteomes" id="UP000316560">
    <property type="component" value="Unassembled WGS sequence"/>
</dbReference>
<evidence type="ECO:0000256" key="1">
    <source>
        <dbReference type="SAM" id="Phobius"/>
    </source>
</evidence>
<comment type="caution">
    <text evidence="2">The sequence shown here is derived from an EMBL/GenBank/DDBJ whole genome shotgun (WGS) entry which is preliminary data.</text>
</comment>
<dbReference type="OrthoDB" id="5120144at2"/>
<dbReference type="AlphaFoldDB" id="A0A8H2KB27"/>
<name>A0A8H2KB27_9MICO</name>
<dbReference type="RefSeq" id="WP_141991168.1">
    <property type="nucleotide sequence ID" value="NZ_VFRA01000001.1"/>
</dbReference>
<protein>
    <submittedName>
        <fullName evidence="2">Uncharacterized protein</fullName>
    </submittedName>
</protein>
<evidence type="ECO:0000313" key="3">
    <source>
        <dbReference type="Proteomes" id="UP000316560"/>
    </source>
</evidence>
<keyword evidence="1" id="KW-0812">Transmembrane</keyword>
<feature type="transmembrane region" description="Helical" evidence="1">
    <location>
        <begin position="6"/>
        <end position="28"/>
    </location>
</feature>
<accession>A0A8H2KB27</accession>
<evidence type="ECO:0000313" key="2">
    <source>
        <dbReference type="EMBL" id="TQO20936.1"/>
    </source>
</evidence>
<sequence length="84" mass="9067">MELFFSLWFWIGIIAVTGIIAGVITNAVNKKAETAKHVAGSQAGGDYRALAEQTLEANRALLERIGAVEQRLAAVEKTLTDIPQ</sequence>
<gene>
    <name evidence="2" type="ORF">FB472_2592</name>
</gene>
<keyword evidence="1" id="KW-0472">Membrane</keyword>
<keyword evidence="1" id="KW-1133">Transmembrane helix</keyword>
<dbReference type="EMBL" id="VFRA01000001">
    <property type="protein sequence ID" value="TQO20936.1"/>
    <property type="molecule type" value="Genomic_DNA"/>
</dbReference>
<keyword evidence="3" id="KW-1185">Reference proteome</keyword>